<protein>
    <submittedName>
        <fullName evidence="1">Uncharacterized protein</fullName>
    </submittedName>
</protein>
<gene>
    <name evidence="1" type="ORF">TTEB3V08_LOCUS3504</name>
</gene>
<sequence length="93" mass="10401">MVLDSSSCYREPSAFGACVLHSSDDNPVFKRCEKLGGSIDHDLVYIMETGHTTTFDAKRYVINVNCELPNARSPNFIAQCDINDVIVDMRIDN</sequence>
<proteinExistence type="predicted"/>
<dbReference type="AlphaFoldDB" id="A0A7R9FKU9"/>
<organism evidence="1">
    <name type="scientific">Timema tahoe</name>
    <dbReference type="NCBI Taxonomy" id="61484"/>
    <lineage>
        <taxon>Eukaryota</taxon>
        <taxon>Metazoa</taxon>
        <taxon>Ecdysozoa</taxon>
        <taxon>Arthropoda</taxon>
        <taxon>Hexapoda</taxon>
        <taxon>Insecta</taxon>
        <taxon>Pterygota</taxon>
        <taxon>Neoptera</taxon>
        <taxon>Polyneoptera</taxon>
        <taxon>Phasmatodea</taxon>
        <taxon>Timematodea</taxon>
        <taxon>Timematoidea</taxon>
        <taxon>Timematidae</taxon>
        <taxon>Timema</taxon>
    </lineage>
</organism>
<dbReference type="EMBL" id="OE000909">
    <property type="protein sequence ID" value="CAD7455435.1"/>
    <property type="molecule type" value="Genomic_DNA"/>
</dbReference>
<evidence type="ECO:0000313" key="1">
    <source>
        <dbReference type="EMBL" id="CAD7455435.1"/>
    </source>
</evidence>
<name>A0A7R9FKU9_9NEOP</name>
<accession>A0A7R9FKU9</accession>
<reference evidence="1" key="1">
    <citation type="submission" date="2020-11" db="EMBL/GenBank/DDBJ databases">
        <authorList>
            <person name="Tran Van P."/>
        </authorList>
    </citation>
    <scope>NUCLEOTIDE SEQUENCE</scope>
</reference>